<evidence type="ECO:0000256" key="1">
    <source>
        <dbReference type="SAM" id="MobiDB-lite"/>
    </source>
</evidence>
<protein>
    <submittedName>
        <fullName evidence="2">Uncharacterized protein</fullName>
    </submittedName>
</protein>
<feature type="region of interest" description="Disordered" evidence="1">
    <location>
        <begin position="1"/>
        <end position="69"/>
    </location>
</feature>
<dbReference type="AlphaFoldDB" id="F8P039"/>
<name>F8P039_SERL9</name>
<reference evidence="2" key="1">
    <citation type="submission" date="2011-04" db="EMBL/GenBank/DDBJ databases">
        <title>Evolution of plant cell wall degrading machinery underlies the functional diversity of forest fungi.</title>
        <authorList>
            <consortium name="US DOE Joint Genome Institute (JGI-PGF)"/>
            <person name="Eastwood D.C."/>
            <person name="Floudas D."/>
            <person name="Binder M."/>
            <person name="Majcherczyk A."/>
            <person name="Schneider P."/>
            <person name="Aerts A."/>
            <person name="Asiegbu F.O."/>
            <person name="Baker S.E."/>
            <person name="Barry K."/>
            <person name="Bendiksby M."/>
            <person name="Blumentritt M."/>
            <person name="Coutinho P.M."/>
            <person name="Cullen D."/>
            <person name="Cullen D."/>
            <person name="Gathman A."/>
            <person name="Goodell B."/>
            <person name="Henrissat B."/>
            <person name="Ihrmark K."/>
            <person name="Kauserud H."/>
            <person name="Kohler A."/>
            <person name="LaButti K."/>
            <person name="Lapidus A."/>
            <person name="Lavin J.L."/>
            <person name="Lee Y.-H."/>
            <person name="Lindquist E."/>
            <person name="Lilly W."/>
            <person name="Lucas S."/>
            <person name="Morin E."/>
            <person name="Murat C."/>
            <person name="Oguiza J.A."/>
            <person name="Park J."/>
            <person name="Pisabarro A.G."/>
            <person name="Riley R."/>
            <person name="Rosling A."/>
            <person name="Salamov A."/>
            <person name="Schmidt O."/>
            <person name="Schmutz J."/>
            <person name="Skrede I."/>
            <person name="Stenlid J."/>
            <person name="Wiebenga A."/>
            <person name="Xie X."/>
            <person name="Kues U."/>
            <person name="Hibbett D.S."/>
            <person name="Hoffmeister D."/>
            <person name="Hogberg N."/>
            <person name="Martin F."/>
            <person name="Grigoriev I.V."/>
            <person name="Watkinson S.C."/>
        </authorList>
    </citation>
    <scope>NUCLEOTIDE SEQUENCE</scope>
    <source>
        <strain evidence="2">S7.9</strain>
    </source>
</reference>
<dbReference type="EMBL" id="GL945435">
    <property type="protein sequence ID" value="EGO24106.1"/>
    <property type="molecule type" value="Genomic_DNA"/>
</dbReference>
<sequence>MPITRESHTRADAPSEVDRAANTPQPYPSEVAPPTVVDTLPQQASTSPGDGSEVQAKPDIRKPSEVDMDDPNINVVVLPAEKPSFKQQVFGYAQVARGTAMRKPSLKERGENILRGEESMPSKDT</sequence>
<feature type="compositionally biased region" description="Basic and acidic residues" evidence="1">
    <location>
        <begin position="1"/>
        <end position="19"/>
    </location>
</feature>
<dbReference type="HOGENOM" id="CLU_156017_0_0_1"/>
<accession>F8P039</accession>
<dbReference type="KEGG" id="sla:SERLADRAFT_393019"/>
<dbReference type="GeneID" id="18811586"/>
<proteinExistence type="predicted"/>
<feature type="compositionally biased region" description="Basic and acidic residues" evidence="1">
    <location>
        <begin position="56"/>
        <end position="65"/>
    </location>
</feature>
<gene>
    <name evidence="2" type="ORF">SERLADRAFT_393019</name>
</gene>
<dbReference type="Proteomes" id="UP000008064">
    <property type="component" value="Unassembled WGS sequence"/>
</dbReference>
<dbReference type="OrthoDB" id="3361009at2759"/>
<feature type="region of interest" description="Disordered" evidence="1">
    <location>
        <begin position="101"/>
        <end position="125"/>
    </location>
</feature>
<feature type="compositionally biased region" description="Polar residues" evidence="1">
    <location>
        <begin position="40"/>
        <end position="49"/>
    </location>
</feature>
<organism>
    <name type="scientific">Serpula lacrymans var. lacrymans (strain S7.9)</name>
    <name type="common">Dry rot fungus</name>
    <dbReference type="NCBI Taxonomy" id="578457"/>
    <lineage>
        <taxon>Eukaryota</taxon>
        <taxon>Fungi</taxon>
        <taxon>Dikarya</taxon>
        <taxon>Basidiomycota</taxon>
        <taxon>Agaricomycotina</taxon>
        <taxon>Agaricomycetes</taxon>
        <taxon>Agaricomycetidae</taxon>
        <taxon>Boletales</taxon>
        <taxon>Coniophorineae</taxon>
        <taxon>Serpulaceae</taxon>
        <taxon>Serpula</taxon>
    </lineage>
</organism>
<evidence type="ECO:0000313" key="2">
    <source>
        <dbReference type="EMBL" id="EGO24106.1"/>
    </source>
</evidence>
<dbReference type="RefSeq" id="XP_007319868.1">
    <property type="nucleotide sequence ID" value="XM_007319806.1"/>
</dbReference>
<feature type="compositionally biased region" description="Basic and acidic residues" evidence="1">
    <location>
        <begin position="105"/>
        <end position="125"/>
    </location>
</feature>